<feature type="non-terminal residue" evidence="1">
    <location>
        <position position="1"/>
    </location>
</feature>
<dbReference type="Proteomes" id="UP000244110">
    <property type="component" value="Unassembled WGS sequence"/>
</dbReference>
<evidence type="ECO:0000313" key="2">
    <source>
        <dbReference type="Proteomes" id="UP000244110"/>
    </source>
</evidence>
<comment type="caution">
    <text evidence="1">The sequence shown here is derived from an EMBL/GenBank/DDBJ whole genome shotgun (WGS) entry which is preliminary data.</text>
</comment>
<protein>
    <submittedName>
        <fullName evidence="1">Uncharacterized protein</fullName>
    </submittedName>
</protein>
<name>A0A2T5IFU1_9PROT</name>
<dbReference type="EMBL" id="QAOL01000026">
    <property type="protein sequence ID" value="PTQ82659.1"/>
    <property type="molecule type" value="Genomic_DNA"/>
</dbReference>
<accession>A0A2T5IFU1</accession>
<sequence>HGSIRILGTEYCGKPENHDYRLYLALKGVLPRGISAQDLPVH</sequence>
<evidence type="ECO:0000313" key="1">
    <source>
        <dbReference type="EMBL" id="PTQ82659.1"/>
    </source>
</evidence>
<reference evidence="1 2" key="1">
    <citation type="submission" date="2018-04" db="EMBL/GenBank/DDBJ databases">
        <title>Active sludge and wastewater microbial communities from Klosterneuburg, Austria.</title>
        <authorList>
            <person name="Wagner M."/>
        </authorList>
    </citation>
    <scope>NUCLEOTIDE SEQUENCE [LARGE SCALE GENOMIC DNA]</scope>
    <source>
        <strain evidence="1 2">Nm4</strain>
    </source>
</reference>
<gene>
    <name evidence="1" type="ORF">C8R28_102643</name>
</gene>
<proteinExistence type="predicted"/>
<organism evidence="1 2">
    <name type="scientific">Nitrosomonas ureae</name>
    <dbReference type="NCBI Taxonomy" id="44577"/>
    <lineage>
        <taxon>Bacteria</taxon>
        <taxon>Pseudomonadati</taxon>
        <taxon>Pseudomonadota</taxon>
        <taxon>Betaproteobacteria</taxon>
        <taxon>Nitrosomonadales</taxon>
        <taxon>Nitrosomonadaceae</taxon>
        <taxon>Nitrosomonas</taxon>
    </lineage>
</organism>
<dbReference type="AlphaFoldDB" id="A0A2T5IFU1"/>